<protein>
    <submittedName>
        <fullName evidence="1">Uncharacterized protein</fullName>
    </submittedName>
</protein>
<proteinExistence type="predicted"/>
<dbReference type="AlphaFoldDB" id="A0A8S1RUE0"/>
<accession>A0A8S1RUE0</accession>
<evidence type="ECO:0000313" key="2">
    <source>
        <dbReference type="Proteomes" id="UP000692954"/>
    </source>
</evidence>
<evidence type="ECO:0000313" key="1">
    <source>
        <dbReference type="EMBL" id="CAD8130469.1"/>
    </source>
</evidence>
<gene>
    <name evidence="1" type="ORF">PSON_ATCC_30995.1.T2920015</name>
</gene>
<comment type="caution">
    <text evidence="1">The sequence shown here is derived from an EMBL/GenBank/DDBJ whole genome shotgun (WGS) entry which is preliminary data.</text>
</comment>
<organism evidence="1 2">
    <name type="scientific">Paramecium sonneborni</name>
    <dbReference type="NCBI Taxonomy" id="65129"/>
    <lineage>
        <taxon>Eukaryota</taxon>
        <taxon>Sar</taxon>
        <taxon>Alveolata</taxon>
        <taxon>Ciliophora</taxon>
        <taxon>Intramacronucleata</taxon>
        <taxon>Oligohymenophorea</taxon>
        <taxon>Peniculida</taxon>
        <taxon>Parameciidae</taxon>
        <taxon>Paramecium</taxon>
    </lineage>
</organism>
<sequence>MNLVIADFKKKIQIENDVYLDIPQILLIICKKIKGYVKRKSQTLKLNEKIWKTLKLDQLPKMLINTQQSSKIYHISLILQIFKEKTLRCFKDCNFSQQQIEEFKPKVLLVALCKKKWSRDAGQN</sequence>
<dbReference type="Proteomes" id="UP000692954">
    <property type="component" value="Unassembled WGS sequence"/>
</dbReference>
<name>A0A8S1RUE0_9CILI</name>
<keyword evidence="2" id="KW-1185">Reference proteome</keyword>
<reference evidence="1" key="1">
    <citation type="submission" date="2021-01" db="EMBL/GenBank/DDBJ databases">
        <authorList>
            <consortium name="Genoscope - CEA"/>
            <person name="William W."/>
        </authorList>
    </citation>
    <scope>NUCLEOTIDE SEQUENCE</scope>
</reference>
<dbReference type="EMBL" id="CAJJDN010000292">
    <property type="protein sequence ID" value="CAD8130469.1"/>
    <property type="molecule type" value="Genomic_DNA"/>
</dbReference>